<feature type="region of interest" description="Disordered" evidence="1">
    <location>
        <begin position="158"/>
        <end position="181"/>
    </location>
</feature>
<keyword evidence="2" id="KW-0812">Transmembrane</keyword>
<organism evidence="3 4">
    <name type="scientific">Flavivirga eckloniae</name>
    <dbReference type="NCBI Taxonomy" id="1803846"/>
    <lineage>
        <taxon>Bacteria</taxon>
        <taxon>Pseudomonadati</taxon>
        <taxon>Bacteroidota</taxon>
        <taxon>Flavobacteriia</taxon>
        <taxon>Flavobacteriales</taxon>
        <taxon>Flavobacteriaceae</taxon>
        <taxon>Flavivirga</taxon>
    </lineage>
</organism>
<gene>
    <name evidence="3" type="ORF">C1H87_01795</name>
</gene>
<feature type="transmembrane region" description="Helical" evidence="2">
    <location>
        <begin position="6"/>
        <end position="22"/>
    </location>
</feature>
<evidence type="ECO:0000313" key="3">
    <source>
        <dbReference type="EMBL" id="AUP77519.1"/>
    </source>
</evidence>
<evidence type="ECO:0000313" key="4">
    <source>
        <dbReference type="Proteomes" id="UP000235826"/>
    </source>
</evidence>
<dbReference type="EMBL" id="CP025791">
    <property type="protein sequence ID" value="AUP77519.1"/>
    <property type="molecule type" value="Genomic_DNA"/>
</dbReference>
<keyword evidence="2" id="KW-0472">Membrane</keyword>
<keyword evidence="4" id="KW-1185">Reference proteome</keyword>
<dbReference type="RefSeq" id="WP_102754179.1">
    <property type="nucleotide sequence ID" value="NZ_CP025791.1"/>
</dbReference>
<dbReference type="KEGG" id="fek:C1H87_01795"/>
<proteinExistence type="predicted"/>
<dbReference type="OrthoDB" id="1440507at2"/>
<evidence type="ECO:0000256" key="2">
    <source>
        <dbReference type="SAM" id="Phobius"/>
    </source>
</evidence>
<accession>A0A2K9PKC6</accession>
<reference evidence="3 4" key="1">
    <citation type="submission" date="2018-01" db="EMBL/GenBank/DDBJ databases">
        <title>Complete genome sequence of Flavivirga eckloniae ECD14 isolated from seaweed Ecklonia cava.</title>
        <authorList>
            <person name="Lee J.H."/>
            <person name="Baik K.S."/>
            <person name="Seong C.N."/>
        </authorList>
    </citation>
    <scope>NUCLEOTIDE SEQUENCE [LARGE SCALE GENOMIC DNA]</scope>
    <source>
        <strain evidence="3 4">ECD14</strain>
    </source>
</reference>
<sequence>MKKLSYIILGFIIGAVLTYYFCPRGPEVDAMKTRFRTADGHVKKPKGLIDTSYAKKLNENWNKFRCQAVDSCVTTQTGGKKEKDYRWTHWSLDEIENYIEFSKEAAEDMGYEMTGLRFYLGVYGKDAGEEKGDLTTMFMVPTGHKSYDAASMSPFTTFQGGGDIPTPPNNNGGGGNGGYPN</sequence>
<name>A0A2K9PKC6_9FLAO</name>
<feature type="compositionally biased region" description="Gly residues" evidence="1">
    <location>
        <begin position="171"/>
        <end position="181"/>
    </location>
</feature>
<keyword evidence="2" id="KW-1133">Transmembrane helix</keyword>
<dbReference type="AlphaFoldDB" id="A0A2K9PKC6"/>
<dbReference type="Proteomes" id="UP000235826">
    <property type="component" value="Chromosome"/>
</dbReference>
<evidence type="ECO:0000256" key="1">
    <source>
        <dbReference type="SAM" id="MobiDB-lite"/>
    </source>
</evidence>
<protein>
    <submittedName>
        <fullName evidence="3">Uncharacterized protein</fullName>
    </submittedName>
</protein>